<dbReference type="HOGENOM" id="CLU_2010464_0_0_11"/>
<dbReference type="EMBL" id="CP009110">
    <property type="protein sequence ID" value="AIJ26382.1"/>
    <property type="molecule type" value="Genomic_DNA"/>
</dbReference>
<organism evidence="3 4">
    <name type="scientific">Amycolatopsis methanolica 239</name>
    <dbReference type="NCBI Taxonomy" id="1068978"/>
    <lineage>
        <taxon>Bacteria</taxon>
        <taxon>Bacillati</taxon>
        <taxon>Actinomycetota</taxon>
        <taxon>Actinomycetes</taxon>
        <taxon>Pseudonocardiales</taxon>
        <taxon>Pseudonocardiaceae</taxon>
        <taxon>Amycolatopsis</taxon>
        <taxon>Amycolatopsis methanolica group</taxon>
    </lineage>
</organism>
<dbReference type="RefSeq" id="WP_017985217.1">
    <property type="nucleotide sequence ID" value="NZ_AQUL01000001.1"/>
</dbReference>
<gene>
    <name evidence="2" type="ORF">AMETH_6290</name>
    <name evidence="3" type="ORF">AMETH_6349</name>
</gene>
<keyword evidence="1" id="KW-0175">Coiled coil</keyword>
<proteinExistence type="predicted"/>
<reference evidence="3 4" key="1">
    <citation type="submission" date="2014-07" db="EMBL/GenBank/DDBJ databases">
        <title>Whole Genome Sequence of the Amycolatopsis methanolica 239.</title>
        <authorList>
            <person name="Tang B."/>
        </authorList>
    </citation>
    <scope>NUCLEOTIDE SEQUENCE [LARGE SCALE GENOMIC DNA]</scope>
    <source>
        <strain evidence="3 4">239</strain>
    </source>
</reference>
<evidence type="ECO:0000313" key="3">
    <source>
        <dbReference type="EMBL" id="AIJ26441.1"/>
    </source>
</evidence>
<keyword evidence="4" id="KW-1185">Reference proteome</keyword>
<evidence type="ECO:0000313" key="4">
    <source>
        <dbReference type="Proteomes" id="UP000062973"/>
    </source>
</evidence>
<name>A0A076N550_AMYME</name>
<dbReference type="PATRIC" id="fig|1068978.7.peg.6757"/>
<evidence type="ECO:0000313" key="2">
    <source>
        <dbReference type="EMBL" id="AIJ26382.1"/>
    </source>
</evidence>
<accession>A0A076N550</accession>
<sequence>MTEKSKMAGPRASAIALRAYAENWAAGRVPEPSAAKVADLAGKILAELERLHANCLQYRQEAVEDRGRLMATRRERDDLQARIDAALARLDRDEAEFEDGRDPDPADLIRDLRAALTHQETPR</sequence>
<dbReference type="KEGG" id="amq:AMETH_6349"/>
<dbReference type="AlphaFoldDB" id="A0A076N550"/>
<dbReference type="KEGG" id="amq:AMETH_6290"/>
<dbReference type="Proteomes" id="UP000062973">
    <property type="component" value="Chromosome"/>
</dbReference>
<dbReference type="STRING" id="1068978.AMETH_6290"/>
<feature type="coiled-coil region" evidence="1">
    <location>
        <begin position="69"/>
        <end position="96"/>
    </location>
</feature>
<dbReference type="EMBL" id="CP009110">
    <property type="protein sequence ID" value="AIJ26441.1"/>
    <property type="molecule type" value="Genomic_DNA"/>
</dbReference>
<protein>
    <submittedName>
        <fullName evidence="3">Uncharacterized protein</fullName>
    </submittedName>
</protein>
<evidence type="ECO:0000256" key="1">
    <source>
        <dbReference type="SAM" id="Coils"/>
    </source>
</evidence>